<evidence type="ECO:0000256" key="9">
    <source>
        <dbReference type="SAM" id="MobiDB-lite"/>
    </source>
</evidence>
<dbReference type="Proteomes" id="UP001159364">
    <property type="component" value="Linkage Group LG06"/>
</dbReference>
<keyword evidence="5" id="KW-0278">Fertilization</keyword>
<evidence type="ECO:0000256" key="4">
    <source>
        <dbReference type="ARBA" id="ARBA00022729"/>
    </source>
</evidence>
<dbReference type="GO" id="GO:0031410">
    <property type="term" value="C:cytoplasmic vesicle"/>
    <property type="evidence" value="ECO:0007669"/>
    <property type="project" value="UniProtKB-SubCell"/>
</dbReference>
<evidence type="ECO:0000256" key="2">
    <source>
        <dbReference type="ARBA" id="ARBA00004613"/>
    </source>
</evidence>
<accession>A0AAV8T5Q2</accession>
<evidence type="ECO:0000313" key="12">
    <source>
        <dbReference type="EMBL" id="KAJ8762100.1"/>
    </source>
</evidence>
<dbReference type="PANTHER" id="PTHR35293:SF1">
    <property type="entry name" value="EGG CELL-SECRETED PROTEIN 1.5"/>
    <property type="match status" value="1"/>
</dbReference>
<gene>
    <name evidence="12" type="ORF">K2173_007161</name>
</gene>
<organism evidence="12 13">
    <name type="scientific">Erythroxylum novogranatense</name>
    <dbReference type="NCBI Taxonomy" id="1862640"/>
    <lineage>
        <taxon>Eukaryota</taxon>
        <taxon>Viridiplantae</taxon>
        <taxon>Streptophyta</taxon>
        <taxon>Embryophyta</taxon>
        <taxon>Tracheophyta</taxon>
        <taxon>Spermatophyta</taxon>
        <taxon>Magnoliopsida</taxon>
        <taxon>eudicotyledons</taxon>
        <taxon>Gunneridae</taxon>
        <taxon>Pentapetalae</taxon>
        <taxon>rosids</taxon>
        <taxon>fabids</taxon>
        <taxon>Malpighiales</taxon>
        <taxon>Erythroxylaceae</taxon>
        <taxon>Erythroxylum</taxon>
    </lineage>
</organism>
<evidence type="ECO:0000256" key="7">
    <source>
        <dbReference type="ARBA" id="ARBA00034457"/>
    </source>
</evidence>
<evidence type="ECO:0000256" key="6">
    <source>
        <dbReference type="ARBA" id="ARBA00023329"/>
    </source>
</evidence>
<reference evidence="12 13" key="1">
    <citation type="submission" date="2021-09" db="EMBL/GenBank/DDBJ databases">
        <title>Genomic insights and catalytic innovation underlie evolution of tropane alkaloids biosynthesis.</title>
        <authorList>
            <person name="Wang Y.-J."/>
            <person name="Tian T."/>
            <person name="Huang J.-P."/>
            <person name="Huang S.-X."/>
        </authorList>
    </citation>
    <scope>NUCLEOTIDE SEQUENCE [LARGE SCALE GENOMIC DNA]</scope>
    <source>
        <strain evidence="12">KIB-2018</strain>
        <tissue evidence="12">Leaf</tissue>
    </source>
</reference>
<evidence type="ECO:0000256" key="10">
    <source>
        <dbReference type="SAM" id="SignalP"/>
    </source>
</evidence>
<evidence type="ECO:0000256" key="1">
    <source>
        <dbReference type="ARBA" id="ARBA00004541"/>
    </source>
</evidence>
<dbReference type="GO" id="GO:0009567">
    <property type="term" value="P:double fertilization forming a zygote and endosperm"/>
    <property type="evidence" value="ECO:0007669"/>
    <property type="project" value="InterPro"/>
</dbReference>
<dbReference type="InterPro" id="IPR044711">
    <property type="entry name" value="EC11-15"/>
</dbReference>
<dbReference type="Pfam" id="PF05617">
    <property type="entry name" value="Prolamin_like"/>
    <property type="match status" value="1"/>
</dbReference>
<dbReference type="InterPro" id="IPR008502">
    <property type="entry name" value="Prolamin-like"/>
</dbReference>
<dbReference type="GO" id="GO:2000008">
    <property type="term" value="P:regulation of protein localization to cell surface"/>
    <property type="evidence" value="ECO:0007669"/>
    <property type="project" value="UniProtKB-ARBA"/>
</dbReference>
<name>A0AAV8T5Q2_9ROSI</name>
<evidence type="ECO:0000256" key="5">
    <source>
        <dbReference type="ARBA" id="ARBA00023279"/>
    </source>
</evidence>
<evidence type="ECO:0000313" key="13">
    <source>
        <dbReference type="Proteomes" id="UP001159364"/>
    </source>
</evidence>
<feature type="domain" description="Prolamin-like" evidence="11">
    <location>
        <begin position="47"/>
        <end position="111"/>
    </location>
</feature>
<evidence type="ECO:0000256" key="3">
    <source>
        <dbReference type="ARBA" id="ARBA00022525"/>
    </source>
</evidence>
<comment type="function">
    <text evidence="7">Involved in the regulation of gamete interactions during the double fertilization and to prevent multiple-pollen tube attraction; mediates the redistribution of the gamete fusogen HAP2/GCS1 to the cell surface after secretion upon sperm arrival.</text>
</comment>
<comment type="similarity">
    <text evidence="8">Belongs to the plant egg cell-secreted peptide family.</text>
</comment>
<feature type="region of interest" description="Disordered" evidence="9">
    <location>
        <begin position="115"/>
        <end position="139"/>
    </location>
</feature>
<keyword evidence="3" id="KW-0964">Secreted</keyword>
<comment type="subcellular location">
    <subcellularLocation>
        <location evidence="1">Cytoplasmic vesicle</location>
    </subcellularLocation>
    <subcellularLocation>
        <location evidence="2">Secreted</location>
    </subcellularLocation>
</comment>
<evidence type="ECO:0000256" key="8">
    <source>
        <dbReference type="ARBA" id="ARBA00034484"/>
    </source>
</evidence>
<sequence length="139" mass="14986">MASSTIKMLFLIVLCASTIDSMANARPALGLSSSLVARLKLDDESPTCWESLIQLQACTGEIILFFLNGETYIGDSCCHAIRTITQMCWPGMIDTLGFTTEEGNILEGYCVASENSPPPTPAIPSPASTKVFAKDHDHE</sequence>
<feature type="signal peptide" evidence="10">
    <location>
        <begin position="1"/>
        <end position="25"/>
    </location>
</feature>
<feature type="chain" id="PRO_5043586237" description="Prolamin-like domain-containing protein" evidence="10">
    <location>
        <begin position="26"/>
        <end position="139"/>
    </location>
</feature>
<dbReference type="GO" id="GO:0005576">
    <property type="term" value="C:extracellular region"/>
    <property type="evidence" value="ECO:0007669"/>
    <property type="project" value="UniProtKB-SubCell"/>
</dbReference>
<keyword evidence="13" id="KW-1185">Reference proteome</keyword>
<dbReference type="AlphaFoldDB" id="A0AAV8T5Q2"/>
<keyword evidence="6" id="KW-0968">Cytoplasmic vesicle</keyword>
<evidence type="ECO:0000259" key="11">
    <source>
        <dbReference type="Pfam" id="PF05617"/>
    </source>
</evidence>
<protein>
    <recommendedName>
        <fullName evidence="11">Prolamin-like domain-containing protein</fullName>
    </recommendedName>
</protein>
<dbReference type="PANTHER" id="PTHR35293">
    <property type="entry name" value="EGG CELL-SECRETED PROTEIN 1.5"/>
    <property type="match status" value="1"/>
</dbReference>
<comment type="caution">
    <text evidence="12">The sequence shown here is derived from an EMBL/GenBank/DDBJ whole genome shotgun (WGS) entry which is preliminary data.</text>
</comment>
<dbReference type="EMBL" id="JAIWQS010000006">
    <property type="protein sequence ID" value="KAJ8762100.1"/>
    <property type="molecule type" value="Genomic_DNA"/>
</dbReference>
<dbReference type="GO" id="GO:0080155">
    <property type="term" value="P:regulation of double fertilization forming a zygote and endosperm"/>
    <property type="evidence" value="ECO:0007669"/>
    <property type="project" value="UniProtKB-ARBA"/>
</dbReference>
<proteinExistence type="inferred from homology"/>
<keyword evidence="4 10" id="KW-0732">Signal</keyword>